<name>A0A6H5H4L2_9HEMI</name>
<organism evidence="2 3">
    <name type="scientific">Nesidiocoris tenuis</name>
    <dbReference type="NCBI Taxonomy" id="355587"/>
    <lineage>
        <taxon>Eukaryota</taxon>
        <taxon>Metazoa</taxon>
        <taxon>Ecdysozoa</taxon>
        <taxon>Arthropoda</taxon>
        <taxon>Hexapoda</taxon>
        <taxon>Insecta</taxon>
        <taxon>Pterygota</taxon>
        <taxon>Neoptera</taxon>
        <taxon>Paraneoptera</taxon>
        <taxon>Hemiptera</taxon>
        <taxon>Heteroptera</taxon>
        <taxon>Panheteroptera</taxon>
        <taxon>Cimicomorpha</taxon>
        <taxon>Miridae</taxon>
        <taxon>Dicyphina</taxon>
        <taxon>Nesidiocoris</taxon>
    </lineage>
</organism>
<dbReference type="AlphaFoldDB" id="A0A6H5H4L2"/>
<feature type="region of interest" description="Disordered" evidence="1">
    <location>
        <begin position="1"/>
        <end position="39"/>
    </location>
</feature>
<feature type="region of interest" description="Disordered" evidence="1">
    <location>
        <begin position="151"/>
        <end position="227"/>
    </location>
</feature>
<feature type="non-terminal residue" evidence="2">
    <location>
        <position position="1"/>
    </location>
</feature>
<reference evidence="2 3" key="1">
    <citation type="submission" date="2020-02" db="EMBL/GenBank/DDBJ databases">
        <authorList>
            <person name="Ferguson B K."/>
        </authorList>
    </citation>
    <scope>NUCLEOTIDE SEQUENCE [LARGE SCALE GENOMIC DNA]</scope>
</reference>
<dbReference type="EMBL" id="CADCXU010023258">
    <property type="protein sequence ID" value="CAB0010784.1"/>
    <property type="molecule type" value="Genomic_DNA"/>
</dbReference>
<keyword evidence="3" id="KW-1185">Reference proteome</keyword>
<feature type="compositionally biased region" description="Low complexity" evidence="1">
    <location>
        <begin position="177"/>
        <end position="187"/>
    </location>
</feature>
<feature type="region of interest" description="Disordered" evidence="1">
    <location>
        <begin position="260"/>
        <end position="317"/>
    </location>
</feature>
<evidence type="ECO:0000256" key="1">
    <source>
        <dbReference type="SAM" id="MobiDB-lite"/>
    </source>
</evidence>
<dbReference type="Proteomes" id="UP000479000">
    <property type="component" value="Unassembled WGS sequence"/>
</dbReference>
<protein>
    <submittedName>
        <fullName evidence="2">Uncharacterized protein</fullName>
    </submittedName>
</protein>
<evidence type="ECO:0000313" key="2">
    <source>
        <dbReference type="EMBL" id="CAB0010784.1"/>
    </source>
</evidence>
<gene>
    <name evidence="2" type="ORF">NTEN_LOCUS15787</name>
</gene>
<sequence length="317" mass="34821">YSLHADRKRERTGGRDTIPRRGYVKGPRAGPGPLGPRAPGILPPLPPPLDGPVRKTNQRADCMHWDYQTCDSRNKTILQLSPAAEKKQKCTGPAEPRLSDNNQHFRMRSCSSPLTFTALRLSFDQRQTELLTLLGTGSVLLVRKKTEGITGDSMSRRANNTRTNMADKHSHSRTETETQSETLTQTEIPTRPEIQTQTHNKNPPGGLSAAQQGGSTFETAGGQVPGRSSECVSVERLGTGAHPLTAKSVWPPSLAALIPPSGLVEGGKERAALRKSETRSPWHVTPTDGSNRRPRGFDCRMFRAQPWPPHRLPENVD</sequence>
<accession>A0A6H5H4L2</accession>
<feature type="region of interest" description="Disordered" evidence="1">
    <location>
        <begin position="84"/>
        <end position="105"/>
    </location>
</feature>
<proteinExistence type="predicted"/>
<feature type="compositionally biased region" description="Basic and acidic residues" evidence="1">
    <location>
        <begin position="266"/>
        <end position="280"/>
    </location>
</feature>
<feature type="compositionally biased region" description="Basic and acidic residues" evidence="1">
    <location>
        <begin position="1"/>
        <end position="19"/>
    </location>
</feature>
<feature type="compositionally biased region" description="Polar residues" evidence="1">
    <location>
        <begin position="152"/>
        <end position="164"/>
    </location>
</feature>
<feature type="compositionally biased region" description="Basic and acidic residues" evidence="1">
    <location>
        <begin position="165"/>
        <end position="176"/>
    </location>
</feature>
<evidence type="ECO:0000313" key="3">
    <source>
        <dbReference type="Proteomes" id="UP000479000"/>
    </source>
</evidence>
<feature type="compositionally biased region" description="Polar residues" evidence="1">
    <location>
        <begin position="209"/>
        <end position="218"/>
    </location>
</feature>